<dbReference type="STRING" id="29491.GCA_000820065_02059"/>
<feature type="transmembrane region" description="Helical" evidence="6">
    <location>
        <begin position="342"/>
        <end position="367"/>
    </location>
</feature>
<dbReference type="InterPro" id="IPR003838">
    <property type="entry name" value="ABC3_permease_C"/>
</dbReference>
<dbReference type="Proteomes" id="UP000000225">
    <property type="component" value="Chromosome"/>
</dbReference>
<dbReference type="HOGENOM" id="CLU_035316_1_0_6"/>
<evidence type="ECO:0000256" key="1">
    <source>
        <dbReference type="ARBA" id="ARBA00004651"/>
    </source>
</evidence>
<evidence type="ECO:0000259" key="7">
    <source>
        <dbReference type="Pfam" id="PF02687"/>
    </source>
</evidence>
<dbReference type="PATRIC" id="fig|382245.13.peg.3502"/>
<keyword evidence="4 6" id="KW-1133">Transmembrane helix</keyword>
<proteinExistence type="predicted"/>
<feature type="domain" description="ABC3 transporter permease C-terminal" evidence="7">
    <location>
        <begin position="301"/>
        <end position="419"/>
    </location>
</feature>
<keyword evidence="5 6" id="KW-0472">Membrane</keyword>
<dbReference type="eggNOG" id="COG0577">
    <property type="taxonomic scope" value="Bacteria"/>
</dbReference>
<dbReference type="InterPro" id="IPR051125">
    <property type="entry name" value="ABC-4/HrtB_transporter"/>
</dbReference>
<evidence type="ECO:0000256" key="4">
    <source>
        <dbReference type="ARBA" id="ARBA00022989"/>
    </source>
</evidence>
<evidence type="ECO:0000256" key="6">
    <source>
        <dbReference type="SAM" id="Phobius"/>
    </source>
</evidence>
<name>A4SRG0_AERS4</name>
<dbReference type="PANTHER" id="PTHR43738">
    <property type="entry name" value="ABC TRANSPORTER, MEMBRANE PROTEIN"/>
    <property type="match status" value="1"/>
</dbReference>
<dbReference type="KEGG" id="asa:ASA_3514"/>
<accession>A4SRG0</accession>
<evidence type="ECO:0000256" key="5">
    <source>
        <dbReference type="ARBA" id="ARBA00023136"/>
    </source>
</evidence>
<evidence type="ECO:0000313" key="9">
    <source>
        <dbReference type="EMBL" id="ABO91482.1"/>
    </source>
</evidence>
<dbReference type="PANTHER" id="PTHR43738:SF2">
    <property type="entry name" value="ABC TRANSPORTER PERMEASE"/>
    <property type="match status" value="1"/>
</dbReference>
<protein>
    <submittedName>
        <fullName evidence="9">ABC-type antimicrobial peptide transporter, permease component</fullName>
    </submittedName>
</protein>
<keyword evidence="3 6" id="KW-0812">Transmembrane</keyword>
<feature type="transmembrane region" description="Helical" evidence="6">
    <location>
        <begin position="301"/>
        <end position="322"/>
    </location>
</feature>
<evidence type="ECO:0000313" key="10">
    <source>
        <dbReference type="Proteomes" id="UP000000225"/>
    </source>
</evidence>
<dbReference type="Pfam" id="PF02687">
    <property type="entry name" value="FtsX"/>
    <property type="match status" value="1"/>
</dbReference>
<keyword evidence="2" id="KW-1003">Cell membrane</keyword>
<dbReference type="AlphaFoldDB" id="A4SRG0"/>
<feature type="transmembrane region" description="Helical" evidence="6">
    <location>
        <begin position="394"/>
        <end position="416"/>
    </location>
</feature>
<feature type="domain" description="MacB-like periplasmic core" evidence="8">
    <location>
        <begin position="30"/>
        <end position="219"/>
    </location>
</feature>
<evidence type="ECO:0000256" key="2">
    <source>
        <dbReference type="ARBA" id="ARBA00022475"/>
    </source>
</evidence>
<dbReference type="InterPro" id="IPR025857">
    <property type="entry name" value="MacB_PCD"/>
</dbReference>
<gene>
    <name evidence="9" type="ordered locus">ASA_3514</name>
</gene>
<dbReference type="Pfam" id="PF12704">
    <property type="entry name" value="MacB_PCD"/>
    <property type="match status" value="1"/>
</dbReference>
<evidence type="ECO:0000256" key="3">
    <source>
        <dbReference type="ARBA" id="ARBA00022692"/>
    </source>
</evidence>
<feature type="transmembrane region" description="Helical" evidence="6">
    <location>
        <begin position="27"/>
        <end position="46"/>
    </location>
</feature>
<comment type="subcellular location">
    <subcellularLocation>
        <location evidence="1">Cell membrane</location>
        <topology evidence="1">Multi-pass membrane protein</topology>
    </subcellularLocation>
</comment>
<evidence type="ECO:0000259" key="8">
    <source>
        <dbReference type="Pfam" id="PF12704"/>
    </source>
</evidence>
<reference evidence="10" key="1">
    <citation type="journal article" date="2008" name="BMC Genomics">
        <title>The genome of Aeromonas salmonicida subsp. salmonicida A449: insights into the evolution of a fish pathogen.</title>
        <authorList>
            <person name="Reith M.E."/>
            <person name="Singh R.K."/>
            <person name="Curtis B."/>
            <person name="Boyd J.M."/>
            <person name="Bouevitch A."/>
            <person name="Kimball J."/>
            <person name="Munholland J."/>
            <person name="Murphy C."/>
            <person name="Sarty D."/>
            <person name="Williams J."/>
            <person name="Nash J.H."/>
            <person name="Johnson S.C."/>
            <person name="Brown L.L."/>
        </authorList>
    </citation>
    <scope>NUCLEOTIDE SEQUENCE [LARGE SCALE GENOMIC DNA]</scope>
    <source>
        <strain evidence="10">A449</strain>
    </source>
</reference>
<dbReference type="EMBL" id="CP000644">
    <property type="protein sequence ID" value="ABO91482.1"/>
    <property type="molecule type" value="Genomic_DNA"/>
</dbReference>
<dbReference type="GO" id="GO:0005886">
    <property type="term" value="C:plasma membrane"/>
    <property type="evidence" value="ECO:0007669"/>
    <property type="project" value="UniProtKB-SubCell"/>
</dbReference>
<organism evidence="9 10">
    <name type="scientific">Aeromonas salmonicida (strain A449)</name>
    <dbReference type="NCBI Taxonomy" id="382245"/>
    <lineage>
        <taxon>Bacteria</taxon>
        <taxon>Pseudomonadati</taxon>
        <taxon>Pseudomonadota</taxon>
        <taxon>Gammaproteobacteria</taxon>
        <taxon>Aeromonadales</taxon>
        <taxon>Aeromonadaceae</taxon>
        <taxon>Aeromonas</taxon>
    </lineage>
</organism>
<sequence length="428" mass="45876">MRGCIATTKPEANVLKLALQSLWARRLTAGLTLLAVAISVTLLLGVERVRTQARESFSNTVSGTDLIVGARSGQVNLLLYSVFRIGNPTNNVGWDAYQAIKQKPGVAWTIPLSLGDSHKGFRVLGTNGDYFTHLKYGQQQSLQLREGGRSTRHSRPVLGAQVAEKLGYRLDQSIIIAHGAGNTSFSQHDNLPFKVVGILAPTGTPIDRTIHVPLAGIEAIHLGWDTGRHSKNVTAEQALAQDLTPKTITAFMVGLSNRILAFQLQRSVNTYRGEPLMAILPGAALQELWSLMSVAETALSVIAGFVVVAGLIGMLTTLLAGLNERRRELAILRSLGAGPAHLFLLLALEAMALTTAGIAVGVAALYLGQGLATPWLLSHYGLQLSLGLPSAYEWQLLGLVWLAGMVIGLLPAARAYRYSLSDGMSIRV</sequence>